<comment type="caution">
    <text evidence="8">The sequence shown here is derived from an EMBL/GenBank/DDBJ whole genome shotgun (WGS) entry which is preliminary data.</text>
</comment>
<dbReference type="Pfam" id="PF01128">
    <property type="entry name" value="IspD"/>
    <property type="match status" value="1"/>
</dbReference>
<evidence type="ECO:0000256" key="4">
    <source>
        <dbReference type="ARBA" id="ARBA00022679"/>
    </source>
</evidence>
<dbReference type="PANTHER" id="PTHR32125">
    <property type="entry name" value="2-C-METHYL-D-ERYTHRITOL 4-PHOSPHATE CYTIDYLYLTRANSFERASE, CHLOROPLASTIC"/>
    <property type="match status" value="1"/>
</dbReference>
<evidence type="ECO:0000313" key="8">
    <source>
        <dbReference type="EMBL" id="MDR5896442.1"/>
    </source>
</evidence>
<sequence>MTLYIIVPAAGVGARMNADRPKQYLTLAGEPLMKRTLERLSMAFEGAELVLGLSAGDPWFDSSWLDGLRWRRAPGGNSRADTVRQALDALKGCAHEDDLVLVHDVARPCVTVADLLALKAAAQASPDGALLATPVADTMKRAGEGARVLRTESRERLYHALTPQGFRYGLLSEALYRASQHGNEGITDEASAVEALGRSPQLVPGRRDNIKVTHPEDLALAEAILAAQSTPSTDSRGMT</sequence>
<comment type="catalytic activity">
    <reaction evidence="1 7">
        <text>2-C-methyl-D-erythritol 4-phosphate + CTP + H(+) = 4-CDP-2-C-methyl-D-erythritol + diphosphate</text>
        <dbReference type="Rhea" id="RHEA:13429"/>
        <dbReference type="ChEBI" id="CHEBI:15378"/>
        <dbReference type="ChEBI" id="CHEBI:33019"/>
        <dbReference type="ChEBI" id="CHEBI:37563"/>
        <dbReference type="ChEBI" id="CHEBI:57823"/>
        <dbReference type="ChEBI" id="CHEBI:58262"/>
        <dbReference type="EC" id="2.7.7.60"/>
    </reaction>
</comment>
<feature type="site" description="Positions MEP for the nucleophilic attack" evidence="7">
    <location>
        <position position="154"/>
    </location>
</feature>
<dbReference type="InterPro" id="IPR034683">
    <property type="entry name" value="IspD/TarI"/>
</dbReference>
<dbReference type="PANTHER" id="PTHR32125:SF4">
    <property type="entry name" value="2-C-METHYL-D-ERYTHRITOL 4-PHOSPHATE CYTIDYLYLTRANSFERASE, CHLOROPLASTIC"/>
    <property type="match status" value="1"/>
</dbReference>
<dbReference type="Proteomes" id="UP001269375">
    <property type="component" value="Unassembled WGS sequence"/>
</dbReference>
<accession>A0ABU1GYB2</accession>
<feature type="site" description="Positions MEP for the nucleophilic attack" evidence="7">
    <location>
        <position position="211"/>
    </location>
</feature>
<feature type="site" description="Transition state stabilizer" evidence="7">
    <location>
        <position position="22"/>
    </location>
</feature>
<proteinExistence type="inferred from homology"/>
<keyword evidence="6 7" id="KW-0414">Isoprene biosynthesis</keyword>
<dbReference type="HAMAP" id="MF_00108">
    <property type="entry name" value="IspD"/>
    <property type="match status" value="1"/>
</dbReference>
<comment type="pathway">
    <text evidence="2 7">Isoprenoid biosynthesis; isopentenyl diphosphate biosynthesis via DXP pathway; isopentenyl diphosphate from 1-deoxy-D-xylulose 5-phosphate: step 2/6.</text>
</comment>
<dbReference type="InterPro" id="IPR001228">
    <property type="entry name" value="IspD"/>
</dbReference>
<dbReference type="NCBIfam" id="TIGR00453">
    <property type="entry name" value="ispD"/>
    <property type="match status" value="1"/>
</dbReference>
<dbReference type="SUPFAM" id="SSF53448">
    <property type="entry name" value="Nucleotide-diphospho-sugar transferases"/>
    <property type="match status" value="1"/>
</dbReference>
<evidence type="ECO:0000313" key="9">
    <source>
        <dbReference type="Proteomes" id="UP001269375"/>
    </source>
</evidence>
<dbReference type="EMBL" id="JARWAO010000005">
    <property type="protein sequence ID" value="MDR5896442.1"/>
    <property type="molecule type" value="Genomic_DNA"/>
</dbReference>
<keyword evidence="4 7" id="KW-0808">Transferase</keyword>
<reference evidence="8 9" key="1">
    <citation type="submission" date="2023-04" db="EMBL/GenBank/DDBJ databases">
        <title>A long-awaited taxogenomic arrangement of the family Halomonadaceae.</title>
        <authorList>
            <person name="De La Haba R."/>
            <person name="Chuvochina M."/>
            <person name="Wittouck S."/>
            <person name="Arahal D.R."/>
            <person name="Sanchez-Porro C."/>
            <person name="Hugenholtz P."/>
            <person name="Ventosa A."/>
        </authorList>
    </citation>
    <scope>NUCLEOTIDE SEQUENCE [LARGE SCALE GENOMIC DNA]</scope>
    <source>
        <strain evidence="8 9">DSM 22428</strain>
    </source>
</reference>
<keyword evidence="9" id="KW-1185">Reference proteome</keyword>
<protein>
    <recommendedName>
        <fullName evidence="7">2-C-methyl-D-erythritol 4-phosphate cytidylyltransferase</fullName>
        <ecNumber evidence="7">2.7.7.60</ecNumber>
    </recommendedName>
    <alternativeName>
        <fullName evidence="7">4-diphosphocytidyl-2C-methyl-D-erythritol synthase</fullName>
    </alternativeName>
    <alternativeName>
        <fullName evidence="7">MEP cytidylyltransferase</fullName>
        <shortName evidence="7">MCT</shortName>
    </alternativeName>
</protein>
<comment type="function">
    <text evidence="7">Catalyzes the formation of 4-diphosphocytidyl-2-C-methyl-D-erythritol from CTP and 2-C-methyl-D-erythritol 4-phosphate (MEP).</text>
</comment>
<gene>
    <name evidence="7 8" type="primary">ispD</name>
    <name evidence="8" type="ORF">QC825_10195</name>
</gene>
<evidence type="ECO:0000256" key="1">
    <source>
        <dbReference type="ARBA" id="ARBA00001282"/>
    </source>
</evidence>
<name>A0ABU1GYB2_9GAMM</name>
<dbReference type="GO" id="GO:0050518">
    <property type="term" value="F:2-C-methyl-D-erythritol 4-phosphate cytidylyltransferase activity"/>
    <property type="evidence" value="ECO:0007669"/>
    <property type="project" value="UniProtKB-EC"/>
</dbReference>
<keyword evidence="5 7" id="KW-0548">Nucleotidyltransferase</keyword>
<organism evidence="8 9">
    <name type="scientific">Larsenimonas suaedae</name>
    <dbReference type="NCBI Taxonomy" id="1851019"/>
    <lineage>
        <taxon>Bacteria</taxon>
        <taxon>Pseudomonadati</taxon>
        <taxon>Pseudomonadota</taxon>
        <taxon>Gammaproteobacteria</taxon>
        <taxon>Oceanospirillales</taxon>
        <taxon>Halomonadaceae</taxon>
        <taxon>Larsenimonas</taxon>
    </lineage>
</organism>
<dbReference type="InterPro" id="IPR018294">
    <property type="entry name" value="ISPD_synthase_CS"/>
</dbReference>
<evidence type="ECO:0000256" key="3">
    <source>
        <dbReference type="ARBA" id="ARBA00009789"/>
    </source>
</evidence>
<comment type="similarity">
    <text evidence="3 7">Belongs to the IspD/TarI cytidylyltransferase family. IspD subfamily.</text>
</comment>
<dbReference type="EC" id="2.7.7.60" evidence="7"/>
<dbReference type="PROSITE" id="PS01295">
    <property type="entry name" value="ISPD"/>
    <property type="match status" value="1"/>
</dbReference>
<dbReference type="CDD" id="cd02516">
    <property type="entry name" value="CDP-ME_synthetase"/>
    <property type="match status" value="1"/>
</dbReference>
<evidence type="ECO:0000256" key="5">
    <source>
        <dbReference type="ARBA" id="ARBA00022695"/>
    </source>
</evidence>
<evidence type="ECO:0000256" key="6">
    <source>
        <dbReference type="ARBA" id="ARBA00023229"/>
    </source>
</evidence>
<dbReference type="InterPro" id="IPR029044">
    <property type="entry name" value="Nucleotide-diphossugar_trans"/>
</dbReference>
<evidence type="ECO:0000256" key="7">
    <source>
        <dbReference type="HAMAP-Rule" id="MF_00108"/>
    </source>
</evidence>
<feature type="site" description="Transition state stabilizer" evidence="7">
    <location>
        <position position="15"/>
    </location>
</feature>
<dbReference type="InterPro" id="IPR050088">
    <property type="entry name" value="IspD/TarI_cytidylyltransf_bact"/>
</dbReference>
<evidence type="ECO:0000256" key="2">
    <source>
        <dbReference type="ARBA" id="ARBA00004787"/>
    </source>
</evidence>
<dbReference type="Gene3D" id="3.90.550.10">
    <property type="entry name" value="Spore Coat Polysaccharide Biosynthesis Protein SpsA, Chain A"/>
    <property type="match status" value="1"/>
</dbReference>
<dbReference type="RefSeq" id="WP_251594062.1">
    <property type="nucleotide sequence ID" value="NZ_JAMLJI010000003.1"/>
</dbReference>